<dbReference type="Pfam" id="PF09719">
    <property type="entry name" value="C_GCAxxG_C_C"/>
    <property type="match status" value="1"/>
</dbReference>
<gene>
    <name evidence="1" type="ORF">KSV97_09740</name>
    <name evidence="2" type="ORF">KSW06_09670</name>
</gene>
<proteinExistence type="predicted"/>
<dbReference type="EMBL" id="JAHOEF010000081">
    <property type="protein sequence ID" value="MBV3383486.1"/>
    <property type="molecule type" value="Genomic_DNA"/>
</dbReference>
<sequence length="141" mass="15303">MEVKDMTRIDKTIKRHDKGYNCAQAIACTYCDLVGMDEETMFKVAEGLGLGVGCMEGTCGAVTGACLLAGCKNSTGNLDKPNSKASTYKLSREIMQKFKEKNSTTTCKVLKGVETGKLLRTCPDCIRDAAAIVEEVLFNEE</sequence>
<organism evidence="1 3">
    <name type="scientific">Catenibacterium mitsuokai</name>
    <dbReference type="NCBI Taxonomy" id="100886"/>
    <lineage>
        <taxon>Bacteria</taxon>
        <taxon>Bacillati</taxon>
        <taxon>Bacillota</taxon>
        <taxon>Erysipelotrichia</taxon>
        <taxon>Erysipelotrichales</taxon>
        <taxon>Coprobacillaceae</taxon>
        <taxon>Catenibacterium</taxon>
    </lineage>
</organism>
<dbReference type="Proteomes" id="UP001196408">
    <property type="component" value="Unassembled WGS sequence"/>
</dbReference>
<evidence type="ECO:0000313" key="4">
    <source>
        <dbReference type="Proteomes" id="UP001197492"/>
    </source>
</evidence>
<comment type="caution">
    <text evidence="1">The sequence shown here is derived from an EMBL/GenBank/DDBJ whole genome shotgun (WGS) entry which is preliminary data.</text>
</comment>
<dbReference type="NCBIfam" id="TIGR01909">
    <property type="entry name" value="C_GCAxxG_C_C"/>
    <property type="match status" value="1"/>
</dbReference>
<dbReference type="EMBL" id="JAHOEL010000080">
    <property type="protein sequence ID" value="MBV3393509.1"/>
    <property type="molecule type" value="Genomic_DNA"/>
</dbReference>
<accession>A0AAW4N0A4</accession>
<dbReference type="Proteomes" id="UP001197492">
    <property type="component" value="Unassembled WGS sequence"/>
</dbReference>
<reference evidence="1 4" key="1">
    <citation type="submission" date="2021-06" db="EMBL/GenBank/DDBJ databases">
        <title>Collection of gut derived symbiotic bacterial strains cultured from healthy donors.</title>
        <authorList>
            <person name="Lin H."/>
            <person name="Littmann E."/>
            <person name="Pamer E.G."/>
        </authorList>
    </citation>
    <scope>NUCLEOTIDE SEQUENCE</scope>
    <source>
        <strain evidence="2 4">MSK.21.70</strain>
        <strain evidence="1">MSK.21.82</strain>
    </source>
</reference>
<keyword evidence="4" id="KW-1185">Reference proteome</keyword>
<name>A0AAW4N0A4_9FIRM</name>
<dbReference type="InterPro" id="IPR010181">
    <property type="entry name" value="CGCAxxGCC_motif"/>
</dbReference>
<protein>
    <submittedName>
        <fullName evidence="1">C-GCAxxG-C-C family protein</fullName>
    </submittedName>
</protein>
<evidence type="ECO:0000313" key="3">
    <source>
        <dbReference type="Proteomes" id="UP001196408"/>
    </source>
</evidence>
<evidence type="ECO:0000313" key="2">
    <source>
        <dbReference type="EMBL" id="MBV3393509.1"/>
    </source>
</evidence>
<evidence type="ECO:0000313" key="1">
    <source>
        <dbReference type="EMBL" id="MBV3383486.1"/>
    </source>
</evidence>
<dbReference type="AlphaFoldDB" id="A0AAW4N0A4"/>